<dbReference type="OrthoDB" id="411760at2759"/>
<evidence type="ECO:0000313" key="1">
    <source>
        <dbReference type="EMBL" id="KAF4651591.1"/>
    </source>
</evidence>
<sequence length="354" mass="39908">MVIPHIDTVNRRFGRGQLALPKVAWNRVLSWSLYLRKQHQVMFMLEALKEESCELSNLRLLRIIGNYSDSADLRETPVPLLRAISGRCPKLAILEADIFCRQDVMSEVRLFIDGCHHLKQLDVLCYHDSVGPCTLVDILPREASHCKLSRIGLVGCMSHMIGINAGDILTRAMNYPNTLTHINLRGLVLKGRLDEICAVASLPRRLPNLVHWAVRVNMLCFPLNRIIEEREATPMMLWNVRLVGFESTCIDCEAIRPDKVGGKGVPWLNFLSYTKLADKASKDTLSALDAFRSEFGQFLSDISFTSRDEKLWEDICRTVKDALLAQLKKRSKVRRMAAVTLIDDGGAPSIGSLL</sequence>
<dbReference type="Proteomes" id="UP000591131">
    <property type="component" value="Unassembled WGS sequence"/>
</dbReference>
<proteinExistence type="predicted"/>
<dbReference type="EMBL" id="JAAPAO010001036">
    <property type="protein sequence ID" value="KAF4651591.1"/>
    <property type="molecule type" value="Genomic_DNA"/>
</dbReference>
<dbReference type="AlphaFoldDB" id="A0A7J6KYE8"/>
<protein>
    <submittedName>
        <fullName evidence="1">Uncharacterized protein</fullName>
    </submittedName>
</protein>
<reference evidence="1 2" key="1">
    <citation type="submission" date="2020-04" db="EMBL/GenBank/DDBJ databases">
        <title>Perkinsus chesapeaki whole genome sequence.</title>
        <authorList>
            <person name="Bogema D.R."/>
        </authorList>
    </citation>
    <scope>NUCLEOTIDE SEQUENCE [LARGE SCALE GENOMIC DNA]</scope>
    <source>
        <strain evidence="1">ATCC PRA-425</strain>
    </source>
</reference>
<evidence type="ECO:0000313" key="2">
    <source>
        <dbReference type="Proteomes" id="UP000591131"/>
    </source>
</evidence>
<keyword evidence="2" id="KW-1185">Reference proteome</keyword>
<organism evidence="1 2">
    <name type="scientific">Perkinsus chesapeaki</name>
    <name type="common">Clam parasite</name>
    <name type="synonym">Perkinsus andrewsi</name>
    <dbReference type="NCBI Taxonomy" id="330153"/>
    <lineage>
        <taxon>Eukaryota</taxon>
        <taxon>Sar</taxon>
        <taxon>Alveolata</taxon>
        <taxon>Perkinsozoa</taxon>
        <taxon>Perkinsea</taxon>
        <taxon>Perkinsida</taxon>
        <taxon>Perkinsidae</taxon>
        <taxon>Perkinsus</taxon>
    </lineage>
</organism>
<name>A0A7J6KYE8_PERCH</name>
<gene>
    <name evidence="1" type="ORF">FOL47_000292</name>
</gene>
<comment type="caution">
    <text evidence="1">The sequence shown here is derived from an EMBL/GenBank/DDBJ whole genome shotgun (WGS) entry which is preliminary data.</text>
</comment>
<accession>A0A7J6KYE8</accession>